<organism evidence="1 2">
    <name type="scientific">Dyella japonica</name>
    <dbReference type="NCBI Taxonomy" id="231455"/>
    <lineage>
        <taxon>Bacteria</taxon>
        <taxon>Pseudomonadati</taxon>
        <taxon>Pseudomonadota</taxon>
        <taxon>Gammaproteobacteria</taxon>
        <taxon>Lysobacterales</taxon>
        <taxon>Rhodanobacteraceae</taxon>
        <taxon>Dyella</taxon>
    </lineage>
</organism>
<keyword evidence="2" id="KW-1185">Reference proteome</keyword>
<evidence type="ECO:0000313" key="2">
    <source>
        <dbReference type="Proteomes" id="UP001549184"/>
    </source>
</evidence>
<gene>
    <name evidence="1" type="ORF">ABIC75_004653</name>
</gene>
<accession>A0ABV2K496</accession>
<evidence type="ECO:0000313" key="1">
    <source>
        <dbReference type="EMBL" id="MET3654904.1"/>
    </source>
</evidence>
<sequence length="101" mass="11388">MAQRQLPGAGLPQLMGLAGKLKSYAKRLFDYPELDPLNAQDTAEALREPVQKEGVEFTDEAIDEIRRITQGYAYFLHAWVYQAWNLATASPIKLDVVHRAT</sequence>
<dbReference type="InterPro" id="IPR027417">
    <property type="entry name" value="P-loop_NTPase"/>
</dbReference>
<protein>
    <submittedName>
        <fullName evidence="1">DNA polymerase III delta prime subunit</fullName>
    </submittedName>
</protein>
<proteinExistence type="predicted"/>
<comment type="caution">
    <text evidence="1">The sequence shown here is derived from an EMBL/GenBank/DDBJ whole genome shotgun (WGS) entry which is preliminary data.</text>
</comment>
<dbReference type="Proteomes" id="UP001549184">
    <property type="component" value="Unassembled WGS sequence"/>
</dbReference>
<dbReference type="RefSeq" id="WP_354016215.1">
    <property type="nucleotide sequence ID" value="NZ_JBEPMU010000018.1"/>
</dbReference>
<dbReference type="SUPFAM" id="SSF52540">
    <property type="entry name" value="P-loop containing nucleoside triphosphate hydrolases"/>
    <property type="match status" value="1"/>
</dbReference>
<reference evidence="1 2" key="1">
    <citation type="submission" date="2024-06" db="EMBL/GenBank/DDBJ databases">
        <title>Sorghum-associated microbial communities from plants grown in Nebraska, USA.</title>
        <authorList>
            <person name="Schachtman D."/>
        </authorList>
    </citation>
    <scope>NUCLEOTIDE SEQUENCE [LARGE SCALE GENOMIC DNA]</scope>
    <source>
        <strain evidence="1 2">1073</strain>
    </source>
</reference>
<name>A0ABV2K496_9GAMM</name>
<dbReference type="EMBL" id="JBEPMU010000018">
    <property type="protein sequence ID" value="MET3654904.1"/>
    <property type="molecule type" value="Genomic_DNA"/>
</dbReference>